<dbReference type="RefSeq" id="WP_340337383.1">
    <property type="nucleotide sequence ID" value="NZ_JBBKZS010000010.1"/>
</dbReference>
<evidence type="ECO:0000256" key="3">
    <source>
        <dbReference type="ARBA" id="ARBA00023163"/>
    </source>
</evidence>
<dbReference type="InterPro" id="IPR000595">
    <property type="entry name" value="cNMP-bd_dom"/>
</dbReference>
<dbReference type="Proteomes" id="UP001367030">
    <property type="component" value="Unassembled WGS sequence"/>
</dbReference>
<dbReference type="Gene3D" id="1.10.10.10">
    <property type="entry name" value="Winged helix-like DNA-binding domain superfamily/Winged helix DNA-binding domain"/>
    <property type="match status" value="1"/>
</dbReference>
<feature type="domain" description="HTH crp-type" evidence="5">
    <location>
        <begin position="148"/>
        <end position="224"/>
    </location>
</feature>
<dbReference type="EMBL" id="JBBKZS010000010">
    <property type="protein sequence ID" value="MEJ8857309.1"/>
    <property type="molecule type" value="Genomic_DNA"/>
</dbReference>
<dbReference type="PANTHER" id="PTHR24567">
    <property type="entry name" value="CRP FAMILY TRANSCRIPTIONAL REGULATORY PROTEIN"/>
    <property type="match status" value="1"/>
</dbReference>
<name>A0ABU8XC75_9BURK</name>
<dbReference type="InterPro" id="IPR018490">
    <property type="entry name" value="cNMP-bd_dom_sf"/>
</dbReference>
<comment type="caution">
    <text evidence="6">The sequence shown here is derived from an EMBL/GenBank/DDBJ whole genome shotgun (WGS) entry which is preliminary data.</text>
</comment>
<evidence type="ECO:0000256" key="2">
    <source>
        <dbReference type="ARBA" id="ARBA00023125"/>
    </source>
</evidence>
<dbReference type="PROSITE" id="PS00042">
    <property type="entry name" value="HTH_CRP_1"/>
    <property type="match status" value="1"/>
</dbReference>
<keyword evidence="3" id="KW-0804">Transcription</keyword>
<evidence type="ECO:0000256" key="1">
    <source>
        <dbReference type="ARBA" id="ARBA00023015"/>
    </source>
</evidence>
<evidence type="ECO:0000259" key="5">
    <source>
        <dbReference type="PROSITE" id="PS51063"/>
    </source>
</evidence>
<dbReference type="PANTHER" id="PTHR24567:SF75">
    <property type="entry name" value="FUMARATE AND NITRATE REDUCTION REGULATORY PROTEIN"/>
    <property type="match status" value="1"/>
</dbReference>
<dbReference type="CDD" id="cd00038">
    <property type="entry name" value="CAP_ED"/>
    <property type="match status" value="1"/>
</dbReference>
<dbReference type="InterPro" id="IPR036390">
    <property type="entry name" value="WH_DNA-bd_sf"/>
</dbReference>
<protein>
    <submittedName>
        <fullName evidence="6">Crp/Fnr family transcriptional regulator</fullName>
    </submittedName>
</protein>
<evidence type="ECO:0000313" key="6">
    <source>
        <dbReference type="EMBL" id="MEJ8857309.1"/>
    </source>
</evidence>
<feature type="domain" description="Cyclic nucleotide-binding" evidence="4">
    <location>
        <begin position="12"/>
        <end position="134"/>
    </location>
</feature>
<dbReference type="PROSITE" id="PS51063">
    <property type="entry name" value="HTH_CRP_2"/>
    <property type="match status" value="1"/>
</dbReference>
<dbReference type="SUPFAM" id="SSF51206">
    <property type="entry name" value="cAMP-binding domain-like"/>
    <property type="match status" value="1"/>
</dbReference>
<dbReference type="PROSITE" id="PS50042">
    <property type="entry name" value="CNMP_BINDING_3"/>
    <property type="match status" value="1"/>
</dbReference>
<dbReference type="SUPFAM" id="SSF46785">
    <property type="entry name" value="Winged helix' DNA-binding domain"/>
    <property type="match status" value="1"/>
</dbReference>
<organism evidence="6 7">
    <name type="scientific">Variovorax robiniae</name>
    <dbReference type="NCBI Taxonomy" id="1836199"/>
    <lineage>
        <taxon>Bacteria</taxon>
        <taxon>Pseudomonadati</taxon>
        <taxon>Pseudomonadota</taxon>
        <taxon>Betaproteobacteria</taxon>
        <taxon>Burkholderiales</taxon>
        <taxon>Comamonadaceae</taxon>
        <taxon>Variovorax</taxon>
    </lineage>
</organism>
<dbReference type="PRINTS" id="PR00034">
    <property type="entry name" value="HTHCRP"/>
</dbReference>
<dbReference type="InterPro" id="IPR036388">
    <property type="entry name" value="WH-like_DNA-bd_sf"/>
</dbReference>
<dbReference type="Gene3D" id="2.60.120.10">
    <property type="entry name" value="Jelly Rolls"/>
    <property type="match status" value="1"/>
</dbReference>
<proteinExistence type="predicted"/>
<dbReference type="InterPro" id="IPR012318">
    <property type="entry name" value="HTH_CRP"/>
</dbReference>
<evidence type="ECO:0000313" key="7">
    <source>
        <dbReference type="Proteomes" id="UP001367030"/>
    </source>
</evidence>
<keyword evidence="2" id="KW-0238">DNA-binding</keyword>
<dbReference type="Pfam" id="PF00027">
    <property type="entry name" value="cNMP_binding"/>
    <property type="match status" value="1"/>
</dbReference>
<gene>
    <name evidence="6" type="ORF">WKW79_22225</name>
</gene>
<reference evidence="6 7" key="1">
    <citation type="submission" date="2024-03" db="EMBL/GenBank/DDBJ databases">
        <title>Novel species of the genus Variovorax.</title>
        <authorList>
            <person name="Liu Q."/>
            <person name="Xin Y.-H."/>
        </authorList>
    </citation>
    <scope>NUCLEOTIDE SEQUENCE [LARGE SCALE GENOMIC DNA]</scope>
    <source>
        <strain evidence="6 7">KACC 18901</strain>
    </source>
</reference>
<dbReference type="InterPro" id="IPR018335">
    <property type="entry name" value="Tscrpt_reg_HTH_Crp-type_CS"/>
</dbReference>
<dbReference type="InterPro" id="IPR050397">
    <property type="entry name" value="Env_Response_Regulators"/>
</dbReference>
<accession>A0ABU8XC75</accession>
<evidence type="ECO:0000259" key="4">
    <source>
        <dbReference type="PROSITE" id="PS50042"/>
    </source>
</evidence>
<dbReference type="CDD" id="cd00092">
    <property type="entry name" value="HTH_CRP"/>
    <property type="match status" value="1"/>
</dbReference>
<keyword evidence="7" id="KW-1185">Reference proteome</keyword>
<dbReference type="InterPro" id="IPR014710">
    <property type="entry name" value="RmlC-like_jellyroll"/>
</dbReference>
<dbReference type="Pfam" id="PF13545">
    <property type="entry name" value="HTH_Crp_2"/>
    <property type="match status" value="1"/>
</dbReference>
<keyword evidence="1" id="KW-0805">Transcription regulation</keyword>
<dbReference type="SMART" id="SM00419">
    <property type="entry name" value="HTH_CRP"/>
    <property type="match status" value="1"/>
</dbReference>
<dbReference type="SMART" id="SM00100">
    <property type="entry name" value="cNMP"/>
    <property type="match status" value="1"/>
</dbReference>
<sequence length="244" mass="26660">MHETTRSPQGHPFGPLHIAEVLQLVQASVPIQRRLVRADDVVIHAGQPFANLYIVNTGFYKLVSLSGEGREQVVGLHFKGDWMGLDGIAGGHYGSEAVALDTGEIWAVSYEALLQAAMSTPALLVAMHSAMSRELVRDHEALLSLCTLPADARVAGFLRYWAAALEQRGLRTDHVTLRMSRAEIGNYLGMTLETVSRALSRMARGEVIHFAEKGRREIHIPQVQALTSFIQDVCATPVGAATLR</sequence>